<keyword evidence="4" id="KW-0808">Transferase</keyword>
<evidence type="ECO:0000256" key="3">
    <source>
        <dbReference type="ARBA" id="ARBA00022597"/>
    </source>
</evidence>
<evidence type="ECO:0000259" key="8">
    <source>
        <dbReference type="PROSITE" id="PS51100"/>
    </source>
</evidence>
<evidence type="ECO:0000256" key="6">
    <source>
        <dbReference type="ARBA" id="ARBA00022777"/>
    </source>
</evidence>
<evidence type="ECO:0000256" key="7">
    <source>
        <dbReference type="PROSITE-ProRule" id="PRU00423"/>
    </source>
</evidence>
<keyword evidence="3" id="KW-0762">Sugar transport</keyword>
<dbReference type="InterPro" id="IPR013012">
    <property type="entry name" value="PTS_EIIB_3"/>
</dbReference>
<reference evidence="9 10" key="1">
    <citation type="submission" date="2020-07" db="EMBL/GenBank/DDBJ databases">
        <title>Sequencing the genomes of 1000 actinobacteria strains.</title>
        <authorList>
            <person name="Klenk H.-P."/>
        </authorList>
    </citation>
    <scope>NUCLEOTIDE SEQUENCE [LARGE SCALE GENOMIC DNA]</scope>
    <source>
        <strain evidence="9 10">DSM 26474</strain>
    </source>
</reference>
<evidence type="ECO:0000256" key="5">
    <source>
        <dbReference type="ARBA" id="ARBA00022683"/>
    </source>
</evidence>
<dbReference type="Pfam" id="PF02302">
    <property type="entry name" value="PTS_IIB"/>
    <property type="match status" value="1"/>
</dbReference>
<evidence type="ECO:0000313" key="9">
    <source>
        <dbReference type="EMBL" id="NYD70298.1"/>
    </source>
</evidence>
<dbReference type="PROSITE" id="PS51100">
    <property type="entry name" value="PTS_EIIB_TYPE_3"/>
    <property type="match status" value="1"/>
</dbReference>
<feature type="modified residue" description="Phosphocysteine; by EIIA" evidence="7">
    <location>
        <position position="8"/>
    </location>
</feature>
<accession>A0A852SN86</accession>
<dbReference type="InterPro" id="IPR003501">
    <property type="entry name" value="PTS_EIIB_2/3"/>
</dbReference>
<name>A0A852SN86_9MICO</name>
<dbReference type="AlphaFoldDB" id="A0A852SN86"/>
<dbReference type="InterPro" id="IPR036095">
    <property type="entry name" value="PTS_EIIB-like_sf"/>
</dbReference>
<evidence type="ECO:0000256" key="2">
    <source>
        <dbReference type="ARBA" id="ARBA00022553"/>
    </source>
</evidence>
<evidence type="ECO:0000313" key="10">
    <source>
        <dbReference type="Proteomes" id="UP000549913"/>
    </source>
</evidence>
<evidence type="ECO:0000256" key="4">
    <source>
        <dbReference type="ARBA" id="ARBA00022679"/>
    </source>
</evidence>
<feature type="domain" description="PTS EIIB type-3" evidence="8">
    <location>
        <begin position="1"/>
        <end position="105"/>
    </location>
</feature>
<gene>
    <name evidence="9" type="ORF">BJ984_001456</name>
</gene>
<proteinExistence type="predicted"/>
<keyword evidence="10" id="KW-1185">Reference proteome</keyword>
<dbReference type="RefSeq" id="WP_179547457.1">
    <property type="nucleotide sequence ID" value="NZ_BSEW01000001.1"/>
</dbReference>
<dbReference type="SUPFAM" id="SSF52794">
    <property type="entry name" value="PTS system IIB component-like"/>
    <property type="match status" value="1"/>
</dbReference>
<dbReference type="Proteomes" id="UP000549913">
    <property type="component" value="Unassembled WGS sequence"/>
</dbReference>
<dbReference type="GO" id="GO:0016301">
    <property type="term" value="F:kinase activity"/>
    <property type="evidence" value="ECO:0007669"/>
    <property type="project" value="UniProtKB-KW"/>
</dbReference>
<sequence length="121" mass="12808">MDRVLIVCGAGASSTFLAVRLRRIIRDRDLDLVVDAGTLADLDDRLAATRILLVGPHLADRYAGLAERAVRAGAVAELLPENVFGRDGAEIAAGRIEELAGLRAPADLNAETPTNRGDLHG</sequence>
<evidence type="ECO:0000256" key="1">
    <source>
        <dbReference type="ARBA" id="ARBA00022448"/>
    </source>
</evidence>
<keyword evidence="5" id="KW-0598">Phosphotransferase system</keyword>
<dbReference type="GO" id="GO:0008982">
    <property type="term" value="F:protein-N(PI)-phosphohistidine-sugar phosphotransferase activity"/>
    <property type="evidence" value="ECO:0007669"/>
    <property type="project" value="InterPro"/>
</dbReference>
<organism evidence="9 10">
    <name type="scientific">Herbiconiux flava</name>
    <dbReference type="NCBI Taxonomy" id="881268"/>
    <lineage>
        <taxon>Bacteria</taxon>
        <taxon>Bacillati</taxon>
        <taxon>Actinomycetota</taxon>
        <taxon>Actinomycetes</taxon>
        <taxon>Micrococcales</taxon>
        <taxon>Microbacteriaceae</taxon>
        <taxon>Herbiconiux</taxon>
    </lineage>
</organism>
<protein>
    <submittedName>
        <fullName evidence="9">PTS system cellobiose-specific IIB component</fullName>
    </submittedName>
</protein>
<dbReference type="Gene3D" id="3.40.50.2300">
    <property type="match status" value="1"/>
</dbReference>
<dbReference type="GO" id="GO:0009401">
    <property type="term" value="P:phosphoenolpyruvate-dependent sugar phosphotransferase system"/>
    <property type="evidence" value="ECO:0007669"/>
    <property type="project" value="UniProtKB-KW"/>
</dbReference>
<keyword evidence="2" id="KW-0597">Phosphoprotein</keyword>
<keyword evidence="6" id="KW-0418">Kinase</keyword>
<keyword evidence="1" id="KW-0813">Transport</keyword>
<dbReference type="EMBL" id="JACCBM010000001">
    <property type="protein sequence ID" value="NYD70298.1"/>
    <property type="molecule type" value="Genomic_DNA"/>
</dbReference>
<comment type="caution">
    <text evidence="9">The sequence shown here is derived from an EMBL/GenBank/DDBJ whole genome shotgun (WGS) entry which is preliminary data.</text>
</comment>